<feature type="domain" description="DC1" evidence="2">
    <location>
        <begin position="85"/>
        <end position="127"/>
    </location>
</feature>
<dbReference type="Gene3D" id="3.30.40.10">
    <property type="entry name" value="Zinc/RING finger domain, C3HC4 (zinc finger)"/>
    <property type="match status" value="1"/>
</dbReference>
<dbReference type="Pfam" id="PF03107">
    <property type="entry name" value="C1_2"/>
    <property type="match status" value="2"/>
</dbReference>
<dbReference type="Proteomes" id="UP000237347">
    <property type="component" value="Unassembled WGS sequence"/>
</dbReference>
<name>A0AAW0JRF7_QUESU</name>
<dbReference type="InterPro" id="IPR046349">
    <property type="entry name" value="C1-like_sf"/>
</dbReference>
<evidence type="ECO:0000259" key="2">
    <source>
        <dbReference type="Pfam" id="PF03107"/>
    </source>
</evidence>
<sequence length="231" mass="27107">MKLELRYEQQFLALFKFDDDDDDDDIWSGSSNRFNIFAIRSIPCSSIKMIEVEKIAMGATKQFMDFNLHITCASLLPTLEAESELHDHPLIRIWKWITFTCNICGKEDKGMPFLCNTCGSWIHRTCVYQYPHRVKVVRHKHLLHLTHSSLEFHQPDSRICQICVQKVDTRYRLFYCSRCNFIAHLECAIAKKNREDIDLSKFEDEDSEVDESIDLTAPYEVKKFNIGKDKT</sequence>
<evidence type="ECO:0000313" key="3">
    <source>
        <dbReference type="EMBL" id="KAK7828826.1"/>
    </source>
</evidence>
<evidence type="ECO:0000313" key="4">
    <source>
        <dbReference type="Proteomes" id="UP000237347"/>
    </source>
</evidence>
<comment type="caution">
    <text evidence="3">The sequence shown here is derived from an EMBL/GenBank/DDBJ whole genome shotgun (WGS) entry which is preliminary data.</text>
</comment>
<reference evidence="3 4" key="1">
    <citation type="journal article" date="2018" name="Sci. Data">
        <title>The draft genome sequence of cork oak.</title>
        <authorList>
            <person name="Ramos A.M."/>
            <person name="Usie A."/>
            <person name="Barbosa P."/>
            <person name="Barros P.M."/>
            <person name="Capote T."/>
            <person name="Chaves I."/>
            <person name="Simoes F."/>
            <person name="Abreu I."/>
            <person name="Carrasquinho I."/>
            <person name="Faro C."/>
            <person name="Guimaraes J.B."/>
            <person name="Mendonca D."/>
            <person name="Nobrega F."/>
            <person name="Rodrigues L."/>
            <person name="Saibo N.J.M."/>
            <person name="Varela M.C."/>
            <person name="Egas C."/>
            <person name="Matos J."/>
            <person name="Miguel C.M."/>
            <person name="Oliveira M.M."/>
            <person name="Ricardo C.P."/>
            <person name="Goncalves S."/>
        </authorList>
    </citation>
    <scope>NUCLEOTIDE SEQUENCE [LARGE SCALE GENOMIC DNA]</scope>
    <source>
        <strain evidence="4">cv. HL8</strain>
    </source>
</reference>
<organism evidence="3 4">
    <name type="scientific">Quercus suber</name>
    <name type="common">Cork oak</name>
    <dbReference type="NCBI Taxonomy" id="58331"/>
    <lineage>
        <taxon>Eukaryota</taxon>
        <taxon>Viridiplantae</taxon>
        <taxon>Streptophyta</taxon>
        <taxon>Embryophyta</taxon>
        <taxon>Tracheophyta</taxon>
        <taxon>Spermatophyta</taxon>
        <taxon>Magnoliopsida</taxon>
        <taxon>eudicotyledons</taxon>
        <taxon>Gunneridae</taxon>
        <taxon>Pentapetalae</taxon>
        <taxon>rosids</taxon>
        <taxon>fabids</taxon>
        <taxon>Fagales</taxon>
        <taxon>Fagaceae</taxon>
        <taxon>Quercus</taxon>
    </lineage>
</organism>
<dbReference type="AlphaFoldDB" id="A0AAW0JRF7"/>
<dbReference type="InterPro" id="IPR004146">
    <property type="entry name" value="DC1"/>
</dbReference>
<keyword evidence="1" id="KW-0677">Repeat</keyword>
<accession>A0AAW0JRF7</accession>
<dbReference type="PANTHER" id="PTHR32410">
    <property type="entry name" value="CYSTEINE/HISTIDINE-RICH C1 DOMAIN FAMILY PROTEIN"/>
    <property type="match status" value="1"/>
</dbReference>
<dbReference type="InterPro" id="IPR013083">
    <property type="entry name" value="Znf_RING/FYVE/PHD"/>
</dbReference>
<evidence type="ECO:0000256" key="1">
    <source>
        <dbReference type="ARBA" id="ARBA00022737"/>
    </source>
</evidence>
<dbReference type="PANTHER" id="PTHR32410:SF163">
    <property type="entry name" value="DC1 DOMAIN-CONTAINING PROTEIN"/>
    <property type="match status" value="1"/>
</dbReference>
<dbReference type="SUPFAM" id="SSF57889">
    <property type="entry name" value="Cysteine-rich domain"/>
    <property type="match status" value="2"/>
</dbReference>
<proteinExistence type="predicted"/>
<keyword evidence="4" id="KW-1185">Reference proteome</keyword>
<protein>
    <recommendedName>
        <fullName evidence="2">DC1 domain-containing protein</fullName>
    </recommendedName>
</protein>
<feature type="domain" description="DC1" evidence="2">
    <location>
        <begin position="138"/>
        <end position="188"/>
    </location>
</feature>
<dbReference type="InterPro" id="IPR053192">
    <property type="entry name" value="Vacuole_Formation_Reg"/>
</dbReference>
<gene>
    <name evidence="3" type="ORF">CFP56_029900</name>
</gene>
<dbReference type="EMBL" id="PKMF04000494">
    <property type="protein sequence ID" value="KAK7828826.1"/>
    <property type="molecule type" value="Genomic_DNA"/>
</dbReference>